<comment type="caution">
    <text evidence="22">The sequence shown here is derived from an EMBL/GenBank/DDBJ whole genome shotgun (WGS) entry which is preliminary data.</text>
</comment>
<dbReference type="GO" id="GO:0051607">
    <property type="term" value="P:defense response to virus"/>
    <property type="evidence" value="ECO:0007669"/>
    <property type="project" value="UniProtKB-KW"/>
</dbReference>
<evidence type="ECO:0000256" key="2">
    <source>
        <dbReference type="ARBA" id="ARBA00006665"/>
    </source>
</evidence>
<keyword evidence="14" id="KW-0594">Phospholipid biosynthesis</keyword>
<evidence type="ECO:0000256" key="8">
    <source>
        <dbReference type="ARBA" id="ARBA00022859"/>
    </source>
</evidence>
<dbReference type="PANTHER" id="PTHR10383:SF16">
    <property type="entry name" value="SERINE INCORPORATOR 5"/>
    <property type="match status" value="1"/>
</dbReference>
<keyword evidence="19" id="KW-0853">WD repeat</keyword>
<feature type="repeat" description="WD" evidence="19">
    <location>
        <begin position="35"/>
        <end position="77"/>
    </location>
</feature>
<feature type="transmembrane region" description="Helical" evidence="21">
    <location>
        <begin position="457"/>
        <end position="475"/>
    </location>
</feature>
<evidence type="ECO:0000256" key="19">
    <source>
        <dbReference type="PROSITE-ProRule" id="PRU00221"/>
    </source>
</evidence>
<comment type="similarity">
    <text evidence="2">Belongs to the TDE1 family.</text>
</comment>
<evidence type="ECO:0000256" key="20">
    <source>
        <dbReference type="SAM" id="MobiDB-lite"/>
    </source>
</evidence>
<keyword evidence="11" id="KW-0051">Antiviral defense</keyword>
<comment type="catalytic activity">
    <reaction evidence="17">
        <text>a 1,2-diacyl-sn-glycero-3-phosphoethanolamine(in) = a 1,2-diacyl-sn-glycero-3-phosphoethanolamine(out)</text>
        <dbReference type="Rhea" id="RHEA:38895"/>
        <dbReference type="ChEBI" id="CHEBI:64612"/>
    </reaction>
</comment>
<evidence type="ECO:0000256" key="14">
    <source>
        <dbReference type="ARBA" id="ARBA00023209"/>
    </source>
</evidence>
<name>A0AA41MNW6_SCICA</name>
<dbReference type="SMART" id="SM00320">
    <property type="entry name" value="WD40"/>
    <property type="match status" value="3"/>
</dbReference>
<feature type="repeat" description="WD" evidence="19">
    <location>
        <begin position="77"/>
        <end position="118"/>
    </location>
</feature>
<keyword evidence="9 21" id="KW-1133">Transmembrane helix</keyword>
<feature type="compositionally biased region" description="Polar residues" evidence="20">
    <location>
        <begin position="7"/>
        <end position="19"/>
    </location>
</feature>
<keyword evidence="5" id="KW-0444">Lipid biosynthesis</keyword>
<dbReference type="AlphaFoldDB" id="A0AA41MNW6"/>
<feature type="transmembrane region" description="Helical" evidence="21">
    <location>
        <begin position="235"/>
        <end position="255"/>
    </location>
</feature>
<evidence type="ECO:0000256" key="15">
    <source>
        <dbReference type="ARBA" id="ARBA00023264"/>
    </source>
</evidence>
<organism evidence="22 23">
    <name type="scientific">Sciurus carolinensis</name>
    <name type="common">Eastern gray squirrel</name>
    <dbReference type="NCBI Taxonomy" id="30640"/>
    <lineage>
        <taxon>Eukaryota</taxon>
        <taxon>Metazoa</taxon>
        <taxon>Chordata</taxon>
        <taxon>Craniata</taxon>
        <taxon>Vertebrata</taxon>
        <taxon>Euteleostomi</taxon>
        <taxon>Mammalia</taxon>
        <taxon>Eutheria</taxon>
        <taxon>Euarchontoglires</taxon>
        <taxon>Glires</taxon>
        <taxon>Rodentia</taxon>
        <taxon>Sciuromorpha</taxon>
        <taxon>Sciuridae</taxon>
        <taxon>Sciurinae</taxon>
        <taxon>Sciurini</taxon>
        <taxon>Sciurus</taxon>
    </lineage>
</organism>
<evidence type="ECO:0000256" key="12">
    <source>
        <dbReference type="ARBA" id="ARBA00023136"/>
    </source>
</evidence>
<feature type="region of interest" description="Disordered" evidence="20">
    <location>
        <begin position="1"/>
        <end position="26"/>
    </location>
</feature>
<evidence type="ECO:0000256" key="11">
    <source>
        <dbReference type="ARBA" id="ARBA00023118"/>
    </source>
</evidence>
<evidence type="ECO:0000256" key="17">
    <source>
        <dbReference type="ARBA" id="ARBA00024615"/>
    </source>
</evidence>
<feature type="transmembrane region" description="Helical" evidence="21">
    <location>
        <begin position="339"/>
        <end position="364"/>
    </location>
</feature>
<evidence type="ECO:0000256" key="5">
    <source>
        <dbReference type="ARBA" id="ARBA00022516"/>
    </source>
</evidence>
<keyword evidence="23" id="KW-1185">Reference proteome</keyword>
<feature type="transmembrane region" description="Helical" evidence="21">
    <location>
        <begin position="376"/>
        <end position="393"/>
    </location>
</feature>
<evidence type="ECO:0000256" key="21">
    <source>
        <dbReference type="SAM" id="Phobius"/>
    </source>
</evidence>
<evidence type="ECO:0000313" key="22">
    <source>
        <dbReference type="EMBL" id="MBZ3875434.1"/>
    </source>
</evidence>
<keyword evidence="10" id="KW-0443">Lipid metabolism</keyword>
<keyword evidence="8" id="KW-0391">Immunity</keyword>
<sequence length="606" mass="67807">MELHYNTDGSTPFSASTDKTVAVRDRETGERVKRLKGHTSFVSPCYPARRDPQLVCTGSDDGTVKLWDSQKKAAIQTFQNTYQVLAVTFNDTSDQIISDRIDNDIKIWDLRQNKPTYTMRGHADSVTGLSLSSEGSYLLSNAIRGCLAICSQRELACCCGPAGCSLCCGCCPKVRQSRTTRFMYALYFILVVFLCCMMMSPTVAKQMKEHIPFFEDICKGIKAGDTCETLVGYSAVYRVCFGMACFFFLFCLLTLKINTSKGCRAHIHNGFWFFKLLLLGAMCSGAFFIPDQETFLKAWRYVGAFGGFIFIVIQLLLIVEFAHKWNKNWTAGTATNKLWYASLSLVTLIMYSVAVGGLIVMAVFYTQKVGCMENKILLGLNGGLCLLISMVAISPCVQNRQPHSGLLQSGLISCYVMYLTFSALSSKPVEVVLDEHGKNVTICVPDFGQDLYRDENLVITLGTILLIGCILYSCLTSTTRSSSDALQGRYAAPELEVARCCFCFGPDGEDTEEPQNVKEGPRVIYDEKRGTVYSYSYFHFVFFLASLYVMMTVTNWFHYESASIETFFSGSWSIFWIKMASCWVCVLLYLWTLVAPLCCPSRQFSV</sequence>
<feature type="transmembrane region" description="Helical" evidence="21">
    <location>
        <begin position="532"/>
        <end position="553"/>
    </location>
</feature>
<dbReference type="EMBL" id="JAATJV010250100">
    <property type="protein sequence ID" value="MBZ3875434.1"/>
    <property type="molecule type" value="Genomic_DNA"/>
</dbReference>
<dbReference type="SUPFAM" id="SSF50978">
    <property type="entry name" value="WD40 repeat-like"/>
    <property type="match status" value="1"/>
</dbReference>
<dbReference type="GO" id="GO:0008654">
    <property type="term" value="P:phospholipid biosynthetic process"/>
    <property type="evidence" value="ECO:0007669"/>
    <property type="project" value="UniProtKB-KW"/>
</dbReference>
<evidence type="ECO:0000256" key="1">
    <source>
        <dbReference type="ARBA" id="ARBA00004651"/>
    </source>
</evidence>
<dbReference type="Proteomes" id="UP001166674">
    <property type="component" value="Unassembled WGS sequence"/>
</dbReference>
<comment type="catalytic activity">
    <reaction evidence="18">
        <text>a 1,2-diacyl-sn-glycero-3-phosphocholine(in) = a 1,2-diacyl-sn-glycero-3-phosphocholine(out)</text>
        <dbReference type="Rhea" id="RHEA:38571"/>
        <dbReference type="ChEBI" id="CHEBI:57643"/>
    </reaction>
</comment>
<feature type="transmembrane region" description="Helical" evidence="21">
    <location>
        <begin position="573"/>
        <end position="594"/>
    </location>
</feature>
<feature type="transmembrane region" description="Helical" evidence="21">
    <location>
        <begin position="405"/>
        <end position="424"/>
    </location>
</feature>
<dbReference type="GO" id="GO:0005886">
    <property type="term" value="C:plasma membrane"/>
    <property type="evidence" value="ECO:0007669"/>
    <property type="project" value="UniProtKB-SubCell"/>
</dbReference>
<evidence type="ECO:0000256" key="7">
    <source>
        <dbReference type="ARBA" id="ARBA00022692"/>
    </source>
</evidence>
<feature type="transmembrane region" description="Helical" evidence="21">
    <location>
        <begin position="182"/>
        <end position="204"/>
    </location>
</feature>
<evidence type="ECO:0000256" key="9">
    <source>
        <dbReference type="ARBA" id="ARBA00022989"/>
    </source>
</evidence>
<keyword evidence="4" id="KW-1003">Cell membrane</keyword>
<keyword evidence="13" id="KW-0325">Glycoprotein</keyword>
<feature type="transmembrane region" description="Helical" evidence="21">
    <location>
        <begin position="301"/>
        <end position="319"/>
    </location>
</feature>
<comment type="subcellular location">
    <subcellularLocation>
        <location evidence="1">Cell membrane</location>
        <topology evidence="1">Multi-pass membrane protein</topology>
    </subcellularLocation>
</comment>
<protein>
    <recommendedName>
        <fullName evidence="3">Serine incorporator 5</fullName>
    </recommendedName>
</protein>
<keyword evidence="15" id="KW-1208">Phospholipid metabolism</keyword>
<proteinExistence type="inferred from homology"/>
<keyword evidence="7 21" id="KW-0812">Transmembrane</keyword>
<keyword evidence="12 21" id="KW-0472">Membrane</keyword>
<accession>A0AA41MNW6</accession>
<evidence type="ECO:0000256" key="6">
    <source>
        <dbReference type="ARBA" id="ARBA00022588"/>
    </source>
</evidence>
<evidence type="ECO:0000256" key="16">
    <source>
        <dbReference type="ARBA" id="ARBA00024479"/>
    </source>
</evidence>
<dbReference type="InterPro" id="IPR036322">
    <property type="entry name" value="WD40_repeat_dom_sf"/>
</dbReference>
<evidence type="ECO:0000256" key="10">
    <source>
        <dbReference type="ARBA" id="ARBA00023098"/>
    </source>
</evidence>
<comment type="catalytic activity">
    <reaction evidence="16">
        <text>a 1,2-diacyl-sn-glycero-3-phospho-L-serine(in) = a 1,2-diacyl-sn-glycero-3-phospho-L-serine(out)</text>
        <dbReference type="Rhea" id="RHEA:38663"/>
        <dbReference type="ChEBI" id="CHEBI:57262"/>
    </reaction>
</comment>
<dbReference type="InterPro" id="IPR015943">
    <property type="entry name" value="WD40/YVTN_repeat-like_dom_sf"/>
</dbReference>
<dbReference type="Gene3D" id="2.130.10.10">
    <property type="entry name" value="YVTN repeat-like/Quinoprotein amine dehydrogenase"/>
    <property type="match status" value="1"/>
</dbReference>
<reference evidence="22" key="1">
    <citation type="submission" date="2020-03" db="EMBL/GenBank/DDBJ databases">
        <title>Studies in the Genomics of Life Span.</title>
        <authorList>
            <person name="Glass D."/>
        </authorList>
    </citation>
    <scope>NUCLEOTIDE SEQUENCE</scope>
    <source>
        <strain evidence="22">SUZIE</strain>
        <tissue evidence="22">Muscle</tissue>
    </source>
</reference>
<dbReference type="InterPro" id="IPR005016">
    <property type="entry name" value="TDE1/TMS"/>
</dbReference>
<gene>
    <name evidence="22" type="ORF">SUZIE_132915</name>
</gene>
<dbReference type="PROSITE" id="PS50082">
    <property type="entry name" value="WD_REPEATS_2"/>
    <property type="match status" value="2"/>
</dbReference>
<feature type="transmembrane region" description="Helical" evidence="21">
    <location>
        <begin position="267"/>
        <end position="289"/>
    </location>
</feature>
<dbReference type="PANTHER" id="PTHR10383">
    <property type="entry name" value="SERINE INCORPORATOR"/>
    <property type="match status" value="1"/>
</dbReference>
<evidence type="ECO:0000256" key="18">
    <source>
        <dbReference type="ARBA" id="ARBA00024631"/>
    </source>
</evidence>
<dbReference type="InterPro" id="IPR001680">
    <property type="entry name" value="WD40_rpt"/>
</dbReference>
<evidence type="ECO:0000256" key="13">
    <source>
        <dbReference type="ARBA" id="ARBA00023180"/>
    </source>
</evidence>
<evidence type="ECO:0000256" key="3">
    <source>
        <dbReference type="ARBA" id="ARBA00021252"/>
    </source>
</evidence>
<keyword evidence="6" id="KW-0399">Innate immunity</keyword>
<evidence type="ECO:0000313" key="23">
    <source>
        <dbReference type="Proteomes" id="UP001166674"/>
    </source>
</evidence>
<dbReference type="Pfam" id="PF03348">
    <property type="entry name" value="Serinc"/>
    <property type="match status" value="1"/>
</dbReference>
<dbReference type="Pfam" id="PF00400">
    <property type="entry name" value="WD40"/>
    <property type="match status" value="2"/>
</dbReference>
<evidence type="ECO:0000256" key="4">
    <source>
        <dbReference type="ARBA" id="ARBA00022475"/>
    </source>
</evidence>
<dbReference type="GO" id="GO:0045087">
    <property type="term" value="P:innate immune response"/>
    <property type="evidence" value="ECO:0007669"/>
    <property type="project" value="UniProtKB-KW"/>
</dbReference>